<keyword evidence="5 8" id="KW-1133">Transmembrane helix</keyword>
<protein>
    <submittedName>
        <fullName evidence="10">Sugar transporter</fullName>
    </submittedName>
</protein>
<name>D6ZDQ4_SEGRD</name>
<dbReference type="SUPFAM" id="SSF103473">
    <property type="entry name" value="MFS general substrate transporter"/>
    <property type="match status" value="1"/>
</dbReference>
<gene>
    <name evidence="10" type="ordered locus">Srot_2880</name>
</gene>
<dbReference type="Gene3D" id="1.20.1250.20">
    <property type="entry name" value="MFS general substrate transporter like domains"/>
    <property type="match status" value="1"/>
</dbReference>
<feature type="transmembrane region" description="Helical" evidence="8">
    <location>
        <begin position="362"/>
        <end position="384"/>
    </location>
</feature>
<evidence type="ECO:0000256" key="2">
    <source>
        <dbReference type="ARBA" id="ARBA00010992"/>
    </source>
</evidence>
<dbReference type="InterPro" id="IPR050814">
    <property type="entry name" value="Myo-inositol_Transporter"/>
</dbReference>
<keyword evidence="11" id="KW-1185">Reference proteome</keyword>
<keyword evidence="6 8" id="KW-0472">Membrane</keyword>
<evidence type="ECO:0000256" key="8">
    <source>
        <dbReference type="SAM" id="Phobius"/>
    </source>
</evidence>
<dbReference type="PANTHER" id="PTHR48020:SF12">
    <property type="entry name" value="PROTON MYO-INOSITOL COTRANSPORTER"/>
    <property type="match status" value="1"/>
</dbReference>
<evidence type="ECO:0000313" key="10">
    <source>
        <dbReference type="EMBL" id="ADG99311.1"/>
    </source>
</evidence>
<dbReference type="InterPro" id="IPR020846">
    <property type="entry name" value="MFS_dom"/>
</dbReference>
<dbReference type="OrthoDB" id="4008739at2"/>
<dbReference type="InterPro" id="IPR005828">
    <property type="entry name" value="MFS_sugar_transport-like"/>
</dbReference>
<feature type="transmembrane region" description="Helical" evidence="8">
    <location>
        <begin position="430"/>
        <end position="446"/>
    </location>
</feature>
<dbReference type="PANTHER" id="PTHR48020">
    <property type="entry name" value="PROTON MYO-INOSITOL COTRANSPORTER"/>
    <property type="match status" value="1"/>
</dbReference>
<dbReference type="EMBL" id="CP001958">
    <property type="protein sequence ID" value="ADG99311.1"/>
    <property type="molecule type" value="Genomic_DNA"/>
</dbReference>
<evidence type="ECO:0000256" key="6">
    <source>
        <dbReference type="ARBA" id="ARBA00023136"/>
    </source>
</evidence>
<evidence type="ECO:0000256" key="5">
    <source>
        <dbReference type="ARBA" id="ARBA00022989"/>
    </source>
</evidence>
<feature type="transmembrane region" description="Helical" evidence="8">
    <location>
        <begin position="264"/>
        <end position="286"/>
    </location>
</feature>
<proteinExistence type="inferred from homology"/>
<keyword evidence="4 8" id="KW-0812">Transmembrane</keyword>
<organism evidence="10 11">
    <name type="scientific">Segniliparus rotundus (strain ATCC BAA-972 / CDC 1076 / CIP 108378 / DSM 44985 / JCM 13578)</name>
    <dbReference type="NCBI Taxonomy" id="640132"/>
    <lineage>
        <taxon>Bacteria</taxon>
        <taxon>Bacillati</taxon>
        <taxon>Actinomycetota</taxon>
        <taxon>Actinomycetes</taxon>
        <taxon>Mycobacteriales</taxon>
        <taxon>Segniliparaceae</taxon>
        <taxon>Segniliparus</taxon>
    </lineage>
</organism>
<feature type="transmembrane region" description="Helical" evidence="8">
    <location>
        <begin position="20"/>
        <end position="40"/>
    </location>
</feature>
<feature type="domain" description="Major facilitator superfamily (MFS) profile" evidence="9">
    <location>
        <begin position="27"/>
        <end position="452"/>
    </location>
</feature>
<evidence type="ECO:0000256" key="1">
    <source>
        <dbReference type="ARBA" id="ARBA00004651"/>
    </source>
</evidence>
<evidence type="ECO:0000259" key="9">
    <source>
        <dbReference type="PROSITE" id="PS50850"/>
    </source>
</evidence>
<dbReference type="GO" id="GO:0022857">
    <property type="term" value="F:transmembrane transporter activity"/>
    <property type="evidence" value="ECO:0007669"/>
    <property type="project" value="InterPro"/>
</dbReference>
<dbReference type="InterPro" id="IPR005829">
    <property type="entry name" value="Sugar_transporter_CS"/>
</dbReference>
<dbReference type="NCBIfam" id="TIGR00879">
    <property type="entry name" value="SP"/>
    <property type="match status" value="1"/>
</dbReference>
<feature type="transmembrane region" description="Helical" evidence="8">
    <location>
        <begin position="306"/>
        <end position="326"/>
    </location>
</feature>
<dbReference type="HOGENOM" id="CLU_001265_30_5_11"/>
<feature type="transmembrane region" description="Helical" evidence="8">
    <location>
        <begin position="119"/>
        <end position="139"/>
    </location>
</feature>
<evidence type="ECO:0000256" key="3">
    <source>
        <dbReference type="ARBA" id="ARBA00022448"/>
    </source>
</evidence>
<dbReference type="GO" id="GO:0005886">
    <property type="term" value="C:plasma membrane"/>
    <property type="evidence" value="ECO:0007669"/>
    <property type="project" value="UniProtKB-SubCell"/>
</dbReference>
<dbReference type="eggNOG" id="COG2814">
    <property type="taxonomic scope" value="Bacteria"/>
</dbReference>
<feature type="transmembrane region" description="Helical" evidence="8">
    <location>
        <begin position="331"/>
        <end position="350"/>
    </location>
</feature>
<feature type="transmembrane region" description="Helical" evidence="8">
    <location>
        <begin position="93"/>
        <end position="113"/>
    </location>
</feature>
<dbReference type="Proteomes" id="UP000002247">
    <property type="component" value="Chromosome"/>
</dbReference>
<keyword evidence="10" id="KW-0762">Sugar transport</keyword>
<comment type="subcellular location">
    <subcellularLocation>
        <location evidence="1">Cell membrane</location>
        <topology evidence="1">Multi-pass membrane protein</topology>
    </subcellularLocation>
</comment>
<dbReference type="AlphaFoldDB" id="D6ZDQ4"/>
<keyword evidence="3 7" id="KW-0813">Transport</keyword>
<evidence type="ECO:0000313" key="11">
    <source>
        <dbReference type="Proteomes" id="UP000002247"/>
    </source>
</evidence>
<dbReference type="InterPro" id="IPR003663">
    <property type="entry name" value="Sugar/inositol_transpt"/>
</dbReference>
<evidence type="ECO:0000256" key="7">
    <source>
        <dbReference type="RuleBase" id="RU003346"/>
    </source>
</evidence>
<dbReference type="STRING" id="640132.Srot_2880"/>
<feature type="transmembrane region" description="Helical" evidence="8">
    <location>
        <begin position="177"/>
        <end position="196"/>
    </location>
</feature>
<dbReference type="KEGG" id="srt:Srot_2880"/>
<evidence type="ECO:0000256" key="4">
    <source>
        <dbReference type="ARBA" id="ARBA00022692"/>
    </source>
</evidence>
<accession>D6ZDQ4</accession>
<dbReference type="PROSITE" id="PS50850">
    <property type="entry name" value="MFS"/>
    <property type="match status" value="1"/>
</dbReference>
<reference evidence="10 11" key="1">
    <citation type="journal article" date="2010" name="Stand. Genomic Sci.">
        <title>Complete genome sequence of Segniliparus rotundus type strain (CDC 1076).</title>
        <authorList>
            <person name="Sikorski J."/>
            <person name="Lapidus A."/>
            <person name="Copeland A."/>
            <person name="Misra M."/>
            <person name="Glavina Del Rio T."/>
            <person name="Nolan M."/>
            <person name="Lucas S."/>
            <person name="Chen F."/>
            <person name="Tice H."/>
            <person name="Cheng J.F."/>
            <person name="Jando M."/>
            <person name="Schneider S."/>
            <person name="Bruce D."/>
            <person name="Goodwin L."/>
            <person name="Pitluck S."/>
            <person name="Liolios K."/>
            <person name="Mikhailova N."/>
            <person name="Pati A."/>
            <person name="Ivanova N."/>
            <person name="Mavromatis K."/>
            <person name="Chen A."/>
            <person name="Palaniappan K."/>
            <person name="Chertkov O."/>
            <person name="Land M."/>
            <person name="Hauser L."/>
            <person name="Chang Y.J."/>
            <person name="Jeffries C.D."/>
            <person name="Brettin T."/>
            <person name="Detter J.C."/>
            <person name="Han C."/>
            <person name="Rohde M."/>
            <person name="Goker M."/>
            <person name="Bristow J."/>
            <person name="Eisen J.A."/>
            <person name="Markowitz V."/>
            <person name="Hugenholtz P."/>
            <person name="Kyrpides N.C."/>
            <person name="Klenk H.P."/>
        </authorList>
    </citation>
    <scope>NUCLEOTIDE SEQUENCE [LARGE SCALE GENOMIC DNA]</scope>
    <source>
        <strain evidence="11">ATCC BAA-972 / CDC 1076 / CIP 108378 / DSM 44985 / JCM 13578</strain>
    </source>
</reference>
<feature type="transmembrane region" description="Helical" evidence="8">
    <location>
        <begin position="60"/>
        <end position="81"/>
    </location>
</feature>
<dbReference type="PROSITE" id="PS00217">
    <property type="entry name" value="SUGAR_TRANSPORT_2"/>
    <property type="match status" value="1"/>
</dbReference>
<feature type="transmembrane region" description="Helical" evidence="8">
    <location>
        <begin position="404"/>
        <end position="424"/>
    </location>
</feature>
<sequence>MTLSEADSSTPIAQEGSAQFTPVLFVAALVSLISSLLYGYDTGVISGALLHIREQFRTGAVMTEVIAASILVGAIIGALCCSRLSELKGRRKTVMALSVVFAVGSVASALAPGPWSLSAARVVLGFAVGGATQTVPMYIAELAPSRHRGRLVLMFQVGIGIGIVVSTVIGASERVGWRSAIGYAACPAALMLLLVLKLPESPRWLIAQMAPDDVAREVLRRLRGPNADIEPELASIVAVRDAESQAAAHESGWRGLRQPWVRPALLVGCGIAMSTQLSGIEMIVYYTPTILTDTGFPASTALDVSVGLGLTYLIMMVVGLMVVDVVGRRRLALFMIPGAAISLFVLGALFVTGHSGRDDMPFIVACLIVFMLFNSGGLQLMGWLTGAEIYPLSVRAAGTSVQAAVLWGTNVGVTLTLLSIINAVGVGPTMWLYGLFNVAAWVFVFWKMPELTGHSLEDIERHLRARRFSPGDFAQ</sequence>
<dbReference type="RefSeq" id="WP_013139760.1">
    <property type="nucleotide sequence ID" value="NC_014168.1"/>
</dbReference>
<dbReference type="PRINTS" id="PR00171">
    <property type="entry name" value="SUGRTRNSPORT"/>
</dbReference>
<feature type="transmembrane region" description="Helical" evidence="8">
    <location>
        <begin position="151"/>
        <end position="171"/>
    </location>
</feature>
<comment type="similarity">
    <text evidence="2 7">Belongs to the major facilitator superfamily. Sugar transporter (TC 2.A.1.1) family.</text>
</comment>
<dbReference type="InterPro" id="IPR036259">
    <property type="entry name" value="MFS_trans_sf"/>
</dbReference>
<dbReference type="Pfam" id="PF00083">
    <property type="entry name" value="Sugar_tr"/>
    <property type="match status" value="1"/>
</dbReference>